<dbReference type="Proteomes" id="UP000546257">
    <property type="component" value="Unassembled WGS sequence"/>
</dbReference>
<dbReference type="AlphaFoldDB" id="A0A7J9SHJ0"/>
<evidence type="ECO:0000259" key="2">
    <source>
        <dbReference type="Pfam" id="PF07790"/>
    </source>
</evidence>
<organism evidence="3 4">
    <name type="scientific">Halobellus ruber</name>
    <dbReference type="NCBI Taxonomy" id="2761102"/>
    <lineage>
        <taxon>Archaea</taxon>
        <taxon>Methanobacteriati</taxon>
        <taxon>Methanobacteriota</taxon>
        <taxon>Stenosarchaea group</taxon>
        <taxon>Halobacteria</taxon>
        <taxon>Halobacteriales</taxon>
        <taxon>Haloferacaceae</taxon>
        <taxon>Halobellus</taxon>
    </lineage>
</organism>
<keyword evidence="1" id="KW-0472">Membrane</keyword>
<dbReference type="RefSeq" id="WP_185192814.1">
    <property type="nucleotide sequence ID" value="NZ_JACKXD010000003.1"/>
</dbReference>
<dbReference type="InterPro" id="IPR013373">
    <property type="entry name" value="Flagellin/pilin_N_arc"/>
</dbReference>
<evidence type="ECO:0000313" key="4">
    <source>
        <dbReference type="Proteomes" id="UP000546257"/>
    </source>
</evidence>
<reference evidence="3 4" key="1">
    <citation type="submission" date="2020-08" db="EMBL/GenBank/DDBJ databases">
        <authorList>
            <person name="Seo M.-J."/>
        </authorList>
    </citation>
    <scope>NUCLEOTIDE SEQUENCE [LARGE SCALE GENOMIC DNA]</scope>
    <source>
        <strain evidence="3 4">MBLA0160</strain>
    </source>
</reference>
<keyword evidence="1" id="KW-0812">Transmembrane</keyword>
<dbReference type="NCBIfam" id="TIGR02537">
    <property type="entry name" value="arch_flag_Nterm"/>
    <property type="match status" value="1"/>
</dbReference>
<feature type="transmembrane region" description="Helical" evidence="1">
    <location>
        <begin position="12"/>
        <end position="39"/>
    </location>
</feature>
<sequence length="163" mass="17188">MARRLGCSRRGISPVVGTALLLAIVVALVAVFGGVLLGIEMPNDPAPQYSHQTAYVADGEGNTANRPYVNITLTGGRIEPGEDFYIVDSDGNSVRWDVVWTTSGPLVAGDYAHIDGFGSDGALNPACEGEIYRMVRRPGDGQSSTLIEVEITRPATGPATTHC</sequence>
<protein>
    <submittedName>
        <fullName evidence="3">Type IV pilin N-terminal domain-containing protein</fullName>
    </submittedName>
</protein>
<keyword evidence="1" id="KW-1133">Transmembrane helix</keyword>
<evidence type="ECO:0000256" key="1">
    <source>
        <dbReference type="SAM" id="Phobius"/>
    </source>
</evidence>
<name>A0A7J9SHJ0_9EURY</name>
<dbReference type="InterPro" id="IPR012859">
    <property type="entry name" value="Pilin_N_archaeal"/>
</dbReference>
<keyword evidence="4" id="KW-1185">Reference proteome</keyword>
<evidence type="ECO:0000313" key="3">
    <source>
        <dbReference type="EMBL" id="MBB6646434.1"/>
    </source>
</evidence>
<comment type="caution">
    <text evidence="3">The sequence shown here is derived from an EMBL/GenBank/DDBJ whole genome shotgun (WGS) entry which is preliminary data.</text>
</comment>
<feature type="domain" description="Archaeal Type IV pilin N-terminal" evidence="2">
    <location>
        <begin position="10"/>
        <end position="87"/>
    </location>
</feature>
<accession>A0A7J9SHJ0</accession>
<dbReference type="EMBL" id="JACKXD010000003">
    <property type="protein sequence ID" value="MBB6646434.1"/>
    <property type="molecule type" value="Genomic_DNA"/>
</dbReference>
<dbReference type="Pfam" id="PF07790">
    <property type="entry name" value="Pilin_N"/>
    <property type="match status" value="1"/>
</dbReference>
<proteinExistence type="predicted"/>
<gene>
    <name evidence="3" type="ORF">H5V44_09055</name>
</gene>